<proteinExistence type="predicted"/>
<sequence length="126" mass="14226">MSTTFQGGVNIEPNNNEKMVNSLQKQSSSKRNNGNTIFCSTRSCSFRLPKGKQLYPLKYFKFLGGKMIEAIQVIYRKRNLPRVGSSERDAKHLVSPVDSYRAEAIDDCIEFINSSASFPRSNSVPR</sequence>
<feature type="region of interest" description="Disordered" evidence="1">
    <location>
        <begin position="1"/>
        <end position="34"/>
    </location>
</feature>
<evidence type="ECO:0000313" key="3">
    <source>
        <dbReference type="Proteomes" id="UP001454036"/>
    </source>
</evidence>
<dbReference type="AlphaFoldDB" id="A0AAV3PEW8"/>
<dbReference type="Proteomes" id="UP001454036">
    <property type="component" value="Unassembled WGS sequence"/>
</dbReference>
<evidence type="ECO:0000256" key="1">
    <source>
        <dbReference type="SAM" id="MobiDB-lite"/>
    </source>
</evidence>
<accession>A0AAV3PEW8</accession>
<evidence type="ECO:0000313" key="2">
    <source>
        <dbReference type="EMBL" id="GAA0150229.1"/>
    </source>
</evidence>
<dbReference type="EMBL" id="BAABME010001549">
    <property type="protein sequence ID" value="GAA0150229.1"/>
    <property type="molecule type" value="Genomic_DNA"/>
</dbReference>
<protein>
    <recommendedName>
        <fullName evidence="4">Josephin-like protein</fullName>
    </recommendedName>
</protein>
<dbReference type="PANTHER" id="PTHR34355">
    <property type="entry name" value="JOSEPHIN-LIKE PROTEIN"/>
    <property type="match status" value="1"/>
</dbReference>
<name>A0AAV3PEW8_LITER</name>
<gene>
    <name evidence="2" type="ORF">LIER_09218</name>
</gene>
<organism evidence="2 3">
    <name type="scientific">Lithospermum erythrorhizon</name>
    <name type="common">Purple gromwell</name>
    <name type="synonym">Lithospermum officinale var. erythrorhizon</name>
    <dbReference type="NCBI Taxonomy" id="34254"/>
    <lineage>
        <taxon>Eukaryota</taxon>
        <taxon>Viridiplantae</taxon>
        <taxon>Streptophyta</taxon>
        <taxon>Embryophyta</taxon>
        <taxon>Tracheophyta</taxon>
        <taxon>Spermatophyta</taxon>
        <taxon>Magnoliopsida</taxon>
        <taxon>eudicotyledons</taxon>
        <taxon>Gunneridae</taxon>
        <taxon>Pentapetalae</taxon>
        <taxon>asterids</taxon>
        <taxon>lamiids</taxon>
        <taxon>Boraginales</taxon>
        <taxon>Boraginaceae</taxon>
        <taxon>Boraginoideae</taxon>
        <taxon>Lithospermeae</taxon>
        <taxon>Lithospermum</taxon>
    </lineage>
</organism>
<dbReference type="PANTHER" id="PTHR34355:SF1">
    <property type="entry name" value="JOSEPHIN-LIKE PROTEIN"/>
    <property type="match status" value="1"/>
</dbReference>
<keyword evidence="3" id="KW-1185">Reference proteome</keyword>
<evidence type="ECO:0008006" key="4">
    <source>
        <dbReference type="Google" id="ProtNLM"/>
    </source>
</evidence>
<reference evidence="2 3" key="1">
    <citation type="submission" date="2024-01" db="EMBL/GenBank/DDBJ databases">
        <title>The complete chloroplast genome sequence of Lithospermum erythrorhizon: insights into the phylogenetic relationship among Boraginaceae species and the maternal lineages of purple gromwells.</title>
        <authorList>
            <person name="Okada T."/>
            <person name="Watanabe K."/>
        </authorList>
    </citation>
    <scope>NUCLEOTIDE SEQUENCE [LARGE SCALE GENOMIC DNA]</scope>
</reference>
<comment type="caution">
    <text evidence="2">The sequence shown here is derived from an EMBL/GenBank/DDBJ whole genome shotgun (WGS) entry which is preliminary data.</text>
</comment>